<dbReference type="InterPro" id="IPR003660">
    <property type="entry name" value="HAMP_dom"/>
</dbReference>
<protein>
    <recommendedName>
        <fullName evidence="3">histidine kinase</fullName>
        <ecNumber evidence="3">2.7.13.3</ecNumber>
    </recommendedName>
</protein>
<dbReference type="PANTHER" id="PTHR42878">
    <property type="entry name" value="TWO-COMPONENT HISTIDINE KINASE"/>
    <property type="match status" value="1"/>
</dbReference>
<dbReference type="Proteomes" id="UP000526501">
    <property type="component" value="Unassembled WGS sequence"/>
</dbReference>
<evidence type="ECO:0000259" key="13">
    <source>
        <dbReference type="PROSITE" id="PS50885"/>
    </source>
</evidence>
<comment type="caution">
    <text evidence="14">The sequence shown here is derived from an EMBL/GenBank/DDBJ whole genome shotgun (WGS) entry which is preliminary data.</text>
</comment>
<dbReference type="CDD" id="cd00082">
    <property type="entry name" value="HisKA"/>
    <property type="match status" value="1"/>
</dbReference>
<proteinExistence type="predicted"/>
<evidence type="ECO:0000256" key="6">
    <source>
        <dbReference type="ARBA" id="ARBA00022741"/>
    </source>
</evidence>
<accession>A0A7X1B626</accession>
<dbReference type="Gene3D" id="3.30.565.10">
    <property type="entry name" value="Histidine kinase-like ATPase, C-terminal domain"/>
    <property type="match status" value="1"/>
</dbReference>
<comment type="catalytic activity">
    <reaction evidence="1">
        <text>ATP + protein L-histidine = ADP + protein N-phospho-L-histidine.</text>
        <dbReference type="EC" id="2.7.13.3"/>
    </reaction>
</comment>
<evidence type="ECO:0000313" key="15">
    <source>
        <dbReference type="Proteomes" id="UP000526501"/>
    </source>
</evidence>
<dbReference type="InterPro" id="IPR003661">
    <property type="entry name" value="HisK_dim/P_dom"/>
</dbReference>
<gene>
    <name evidence="14" type="ORF">H5P27_03945</name>
</gene>
<reference evidence="14 15" key="1">
    <citation type="submission" date="2020-07" db="EMBL/GenBank/DDBJ databases">
        <authorList>
            <person name="Feng X."/>
        </authorList>
    </citation>
    <scope>NUCLEOTIDE SEQUENCE [LARGE SCALE GENOMIC DNA]</scope>
    <source>
        <strain evidence="14 15">JCM23202</strain>
    </source>
</reference>
<evidence type="ECO:0000256" key="4">
    <source>
        <dbReference type="ARBA" id="ARBA00022553"/>
    </source>
</evidence>
<dbReference type="InterPro" id="IPR005467">
    <property type="entry name" value="His_kinase_dom"/>
</dbReference>
<dbReference type="InterPro" id="IPR004358">
    <property type="entry name" value="Sig_transdc_His_kin-like_C"/>
</dbReference>
<evidence type="ECO:0000259" key="12">
    <source>
        <dbReference type="PROSITE" id="PS50112"/>
    </source>
</evidence>
<organism evidence="14 15">
    <name type="scientific">Pelagicoccus albus</name>
    <dbReference type="NCBI Taxonomy" id="415222"/>
    <lineage>
        <taxon>Bacteria</taxon>
        <taxon>Pseudomonadati</taxon>
        <taxon>Verrucomicrobiota</taxon>
        <taxon>Opitutia</taxon>
        <taxon>Puniceicoccales</taxon>
        <taxon>Pelagicoccaceae</taxon>
        <taxon>Pelagicoccus</taxon>
    </lineage>
</organism>
<name>A0A7X1B626_9BACT</name>
<evidence type="ECO:0000256" key="3">
    <source>
        <dbReference type="ARBA" id="ARBA00012438"/>
    </source>
</evidence>
<evidence type="ECO:0000256" key="7">
    <source>
        <dbReference type="ARBA" id="ARBA00022777"/>
    </source>
</evidence>
<keyword evidence="5" id="KW-0808">Transferase</keyword>
<dbReference type="SUPFAM" id="SSF55874">
    <property type="entry name" value="ATPase domain of HSP90 chaperone/DNA topoisomerase II/histidine kinase"/>
    <property type="match status" value="1"/>
</dbReference>
<feature type="domain" description="PAS" evidence="12">
    <location>
        <begin position="245"/>
        <end position="282"/>
    </location>
</feature>
<dbReference type="CDD" id="cd00075">
    <property type="entry name" value="HATPase"/>
    <property type="match status" value="1"/>
</dbReference>
<dbReference type="InterPro" id="IPR036097">
    <property type="entry name" value="HisK_dim/P_sf"/>
</dbReference>
<dbReference type="PROSITE" id="PS50885">
    <property type="entry name" value="HAMP"/>
    <property type="match status" value="1"/>
</dbReference>
<keyword evidence="10" id="KW-0812">Transmembrane</keyword>
<sequence>MLRSKLYIGMFPVAGLLILVCLYSVYNHANLSRELDRLQVERYGSISQVERLLLAASQLERAVVLKSEGEDELAEVAYERSMPVFVRWFETRPDDAMTPTVRNLVTLANAIFQNSNKVELEHLYPLVEQIDDAGYSSISANNLIIKSTNEVLRQDNRVHFYIVVTAIVVSVILMGIVAYRLSQRILSPIDALTEFAVRIGNGQWDISDYKPSSQDETARLENAFVDMAARIKEYQRLSDKQVARTQRRMEECFNNLPNPVVFLNSARDLAYRNPAATELLGMVSWETSLLPQLSERIEKIFDTGEEIVETDFQETVSVKQKNELRHFLPIFVRVDSEFVDEIECGLVLQDITQLRLSDELKSDMVATVSHEIRTPVTSATMALHMVLEKSLGELTEDQEDMLQTAADDLARLRRLLDHFLEIARLEGQSPRLESVEESPLRIVSAVVDAYSMSAQNKDIQLVSHVEEELPKVQVDLKAIEVGLSNYLSNAIKYSPVGSRIEVYAKKADELIRFGVCDEGPGLSVEESQSVFEKFYRSRRHRKMDGVGLGLSIVKDIALAHDGGVGCIPLNPKGCDFFIELKPCEVA</sequence>
<dbReference type="CDD" id="cd06225">
    <property type="entry name" value="HAMP"/>
    <property type="match status" value="1"/>
</dbReference>
<evidence type="ECO:0000313" key="14">
    <source>
        <dbReference type="EMBL" id="MBC2605188.1"/>
    </source>
</evidence>
<keyword evidence="8" id="KW-0067">ATP-binding</keyword>
<evidence type="ECO:0000256" key="2">
    <source>
        <dbReference type="ARBA" id="ARBA00004370"/>
    </source>
</evidence>
<dbReference type="PANTHER" id="PTHR42878:SF7">
    <property type="entry name" value="SENSOR HISTIDINE KINASE GLRK"/>
    <property type="match status" value="1"/>
</dbReference>
<dbReference type="SUPFAM" id="SSF158472">
    <property type="entry name" value="HAMP domain-like"/>
    <property type="match status" value="1"/>
</dbReference>
<dbReference type="EMBL" id="JACHVC010000006">
    <property type="protein sequence ID" value="MBC2605188.1"/>
    <property type="molecule type" value="Genomic_DNA"/>
</dbReference>
<dbReference type="Pfam" id="PF02518">
    <property type="entry name" value="HATPase_c"/>
    <property type="match status" value="1"/>
</dbReference>
<dbReference type="GO" id="GO:0000156">
    <property type="term" value="F:phosphorelay response regulator activity"/>
    <property type="evidence" value="ECO:0007669"/>
    <property type="project" value="TreeGrafter"/>
</dbReference>
<dbReference type="Pfam" id="PF00512">
    <property type="entry name" value="HisKA"/>
    <property type="match status" value="1"/>
</dbReference>
<keyword evidence="4" id="KW-0597">Phosphoprotein</keyword>
<dbReference type="PROSITE" id="PS50109">
    <property type="entry name" value="HIS_KIN"/>
    <property type="match status" value="1"/>
</dbReference>
<evidence type="ECO:0000256" key="1">
    <source>
        <dbReference type="ARBA" id="ARBA00000085"/>
    </source>
</evidence>
<keyword evidence="10" id="KW-0472">Membrane</keyword>
<dbReference type="GO" id="GO:0030295">
    <property type="term" value="F:protein kinase activator activity"/>
    <property type="evidence" value="ECO:0007669"/>
    <property type="project" value="TreeGrafter"/>
</dbReference>
<dbReference type="InterPro" id="IPR000014">
    <property type="entry name" value="PAS"/>
</dbReference>
<evidence type="ECO:0000256" key="10">
    <source>
        <dbReference type="SAM" id="Phobius"/>
    </source>
</evidence>
<dbReference type="InterPro" id="IPR036890">
    <property type="entry name" value="HATPase_C_sf"/>
</dbReference>
<dbReference type="SUPFAM" id="SSF47384">
    <property type="entry name" value="Homodimeric domain of signal transducing histidine kinase"/>
    <property type="match status" value="1"/>
</dbReference>
<comment type="subcellular location">
    <subcellularLocation>
        <location evidence="2">Membrane</location>
    </subcellularLocation>
</comment>
<feature type="transmembrane region" description="Helical" evidence="10">
    <location>
        <begin position="6"/>
        <end position="26"/>
    </location>
</feature>
<dbReference type="PRINTS" id="PR00344">
    <property type="entry name" value="BCTRLSENSOR"/>
</dbReference>
<dbReference type="EC" id="2.7.13.3" evidence="3"/>
<keyword evidence="7" id="KW-0418">Kinase</keyword>
<dbReference type="RefSeq" id="WP_185659076.1">
    <property type="nucleotide sequence ID" value="NZ_CAWPOO010000006.1"/>
</dbReference>
<dbReference type="GO" id="GO:0000155">
    <property type="term" value="F:phosphorelay sensor kinase activity"/>
    <property type="evidence" value="ECO:0007669"/>
    <property type="project" value="InterPro"/>
</dbReference>
<keyword evidence="9" id="KW-0902">Two-component regulatory system</keyword>
<keyword evidence="10" id="KW-1133">Transmembrane helix</keyword>
<dbReference type="SMART" id="SM00304">
    <property type="entry name" value="HAMP"/>
    <property type="match status" value="1"/>
</dbReference>
<dbReference type="InterPro" id="IPR003594">
    <property type="entry name" value="HATPase_dom"/>
</dbReference>
<dbReference type="SMART" id="SM00388">
    <property type="entry name" value="HisKA"/>
    <property type="match status" value="1"/>
</dbReference>
<dbReference type="AlphaFoldDB" id="A0A7X1B626"/>
<feature type="domain" description="Histidine kinase" evidence="11">
    <location>
        <begin position="367"/>
        <end position="584"/>
    </location>
</feature>
<dbReference type="SMART" id="SM00387">
    <property type="entry name" value="HATPase_c"/>
    <property type="match status" value="1"/>
</dbReference>
<feature type="transmembrane region" description="Helical" evidence="10">
    <location>
        <begin position="158"/>
        <end position="179"/>
    </location>
</feature>
<dbReference type="InterPro" id="IPR050351">
    <property type="entry name" value="BphY/WalK/GraS-like"/>
</dbReference>
<dbReference type="PROSITE" id="PS50112">
    <property type="entry name" value="PAS"/>
    <property type="match status" value="1"/>
</dbReference>
<keyword evidence="15" id="KW-1185">Reference proteome</keyword>
<evidence type="ECO:0000256" key="8">
    <source>
        <dbReference type="ARBA" id="ARBA00022840"/>
    </source>
</evidence>
<dbReference type="GO" id="GO:0005524">
    <property type="term" value="F:ATP binding"/>
    <property type="evidence" value="ECO:0007669"/>
    <property type="project" value="UniProtKB-KW"/>
</dbReference>
<evidence type="ECO:0000256" key="5">
    <source>
        <dbReference type="ARBA" id="ARBA00022679"/>
    </source>
</evidence>
<dbReference type="GO" id="GO:0016020">
    <property type="term" value="C:membrane"/>
    <property type="evidence" value="ECO:0007669"/>
    <property type="project" value="UniProtKB-SubCell"/>
</dbReference>
<dbReference type="GO" id="GO:0007234">
    <property type="term" value="P:osmosensory signaling via phosphorelay pathway"/>
    <property type="evidence" value="ECO:0007669"/>
    <property type="project" value="TreeGrafter"/>
</dbReference>
<dbReference type="Gene3D" id="6.10.340.10">
    <property type="match status" value="1"/>
</dbReference>
<keyword evidence="6" id="KW-0547">Nucleotide-binding</keyword>
<dbReference type="Gene3D" id="1.10.287.130">
    <property type="match status" value="1"/>
</dbReference>
<evidence type="ECO:0000259" key="11">
    <source>
        <dbReference type="PROSITE" id="PS50109"/>
    </source>
</evidence>
<evidence type="ECO:0000256" key="9">
    <source>
        <dbReference type="ARBA" id="ARBA00023012"/>
    </source>
</evidence>
<feature type="domain" description="HAMP" evidence="13">
    <location>
        <begin position="183"/>
        <end position="236"/>
    </location>
</feature>